<feature type="transmembrane region" description="Helical" evidence="1">
    <location>
        <begin position="39"/>
        <end position="60"/>
    </location>
</feature>
<keyword evidence="1" id="KW-1133">Transmembrane helix</keyword>
<gene>
    <name evidence="2" type="ORF">PHACT_04455</name>
</gene>
<organism evidence="2 3">
    <name type="scientific">Pseudohongiella acticola</name>
    <dbReference type="NCBI Taxonomy" id="1524254"/>
    <lineage>
        <taxon>Bacteria</taxon>
        <taxon>Pseudomonadati</taxon>
        <taxon>Pseudomonadota</taxon>
        <taxon>Gammaproteobacteria</taxon>
        <taxon>Pseudomonadales</taxon>
        <taxon>Pseudohongiellaceae</taxon>
        <taxon>Pseudohongiella</taxon>
    </lineage>
</organism>
<evidence type="ECO:0000313" key="3">
    <source>
        <dbReference type="Proteomes" id="UP000175669"/>
    </source>
</evidence>
<keyword evidence="3" id="KW-1185">Reference proteome</keyword>
<comment type="caution">
    <text evidence="2">The sequence shown here is derived from an EMBL/GenBank/DDBJ whole genome shotgun (WGS) entry which is preliminary data.</text>
</comment>
<feature type="transmembrane region" description="Helical" evidence="1">
    <location>
        <begin position="118"/>
        <end position="137"/>
    </location>
</feature>
<keyword evidence="1" id="KW-0812">Transmembrane</keyword>
<sequence>MPRFPELPLAGFGFLTHFLWEMLQVPWYSGMAEASHASVVWLCTRATGGDVVILLISFWLASVTCSNRQWLLRGDRKPAVVLIITALVVTVVLEWLAIGPLERWTYADSMPIIPMLDVGLTPVFQWLLLSPVIMWLARRHMLGYTALLPCKPS</sequence>
<feature type="transmembrane region" description="Helical" evidence="1">
    <location>
        <begin position="7"/>
        <end position="27"/>
    </location>
</feature>
<proteinExistence type="predicted"/>
<accession>A0A1E8CN85</accession>
<keyword evidence="1" id="KW-0472">Membrane</keyword>
<dbReference type="Proteomes" id="UP000175669">
    <property type="component" value="Unassembled WGS sequence"/>
</dbReference>
<protein>
    <submittedName>
        <fullName evidence="2">Uncharacterized protein</fullName>
    </submittedName>
</protein>
<dbReference type="STRING" id="1524254.PHACT_04455"/>
<evidence type="ECO:0000256" key="1">
    <source>
        <dbReference type="SAM" id="Phobius"/>
    </source>
</evidence>
<evidence type="ECO:0000313" key="2">
    <source>
        <dbReference type="EMBL" id="OFE13931.1"/>
    </source>
</evidence>
<dbReference type="AlphaFoldDB" id="A0A1E8CN85"/>
<reference evidence="3" key="1">
    <citation type="submission" date="2016-07" db="EMBL/GenBank/DDBJ databases">
        <authorList>
            <person name="Florea S."/>
            <person name="Webb J.S."/>
            <person name="Jaromczyk J."/>
            <person name="Schardl C.L."/>
        </authorList>
    </citation>
    <scope>NUCLEOTIDE SEQUENCE [LARGE SCALE GENOMIC DNA]</scope>
    <source>
        <strain evidence="3">KCTC 42131</strain>
    </source>
</reference>
<name>A0A1E8CN85_9GAMM</name>
<dbReference type="EMBL" id="MASR01000001">
    <property type="protein sequence ID" value="OFE13931.1"/>
    <property type="molecule type" value="Genomic_DNA"/>
</dbReference>
<feature type="transmembrane region" description="Helical" evidence="1">
    <location>
        <begin position="80"/>
        <end position="98"/>
    </location>
</feature>